<keyword evidence="1" id="KW-1133">Transmembrane helix</keyword>
<feature type="transmembrane region" description="Helical" evidence="1">
    <location>
        <begin position="31"/>
        <end position="48"/>
    </location>
</feature>
<protein>
    <submittedName>
        <fullName evidence="2">Uncharacterized protein</fullName>
    </submittedName>
</protein>
<reference evidence="2" key="1">
    <citation type="journal article" date="2020" name="Nature">
        <title>Giant virus diversity and host interactions through global metagenomics.</title>
        <authorList>
            <person name="Schulz F."/>
            <person name="Roux S."/>
            <person name="Paez-Espino D."/>
            <person name="Jungbluth S."/>
            <person name="Walsh D.A."/>
            <person name="Denef V.J."/>
            <person name="McMahon K.D."/>
            <person name="Konstantinidis K.T."/>
            <person name="Eloe-Fadrosh E.A."/>
            <person name="Kyrpides N.C."/>
            <person name="Woyke T."/>
        </authorList>
    </citation>
    <scope>NUCLEOTIDE SEQUENCE</scope>
    <source>
        <strain evidence="2">GVMAG-M-3300024261-8</strain>
    </source>
</reference>
<evidence type="ECO:0000256" key="1">
    <source>
        <dbReference type="SAM" id="Phobius"/>
    </source>
</evidence>
<dbReference type="AlphaFoldDB" id="A0A6C0IQQ2"/>
<evidence type="ECO:0000313" key="2">
    <source>
        <dbReference type="EMBL" id="QHT95538.1"/>
    </source>
</evidence>
<proteinExistence type="predicted"/>
<keyword evidence="1" id="KW-0812">Transmembrane</keyword>
<feature type="transmembrane region" description="Helical" evidence="1">
    <location>
        <begin position="125"/>
        <end position="141"/>
    </location>
</feature>
<feature type="transmembrane region" description="Helical" evidence="1">
    <location>
        <begin position="64"/>
        <end position="86"/>
    </location>
</feature>
<accession>A0A6C0IQQ2</accession>
<name>A0A6C0IQQ2_9ZZZZ</name>
<feature type="transmembrane region" description="Helical" evidence="1">
    <location>
        <begin position="161"/>
        <end position="182"/>
    </location>
</feature>
<organism evidence="2">
    <name type="scientific">viral metagenome</name>
    <dbReference type="NCBI Taxonomy" id="1070528"/>
    <lineage>
        <taxon>unclassified sequences</taxon>
        <taxon>metagenomes</taxon>
        <taxon>organismal metagenomes</taxon>
    </lineage>
</organism>
<dbReference type="EMBL" id="MN740241">
    <property type="protein sequence ID" value="QHT95538.1"/>
    <property type="molecule type" value="Genomic_DNA"/>
</dbReference>
<keyword evidence="1" id="KW-0472">Membrane</keyword>
<sequence>MQTHLFINYFIFAMMYIFSIYFSYIENTQSLGMLSLFVVNTSFLLYMSKDIFYHMTSKGVSTSIIQYLIIFSILGSLLINSGALLLENLSLMTLRTKNSDLGENNINMSTKNAILFNDFRTSQKIFFGVLSGVIASFLYYYENIGFNLIDIVNNGGNWFNLISALILGGGVYLLSLSSATFANSKEFSKVRITKQ</sequence>
<feature type="transmembrane region" description="Helical" evidence="1">
    <location>
        <begin position="6"/>
        <end position="24"/>
    </location>
</feature>